<dbReference type="EMBL" id="JZBS01003327">
    <property type="protein sequence ID" value="KKK15354.1"/>
    <property type="molecule type" value="Genomic_DNA"/>
</dbReference>
<feature type="domain" description="Agd3 deacetylase" evidence="3">
    <location>
        <begin position="360"/>
        <end position="722"/>
    </location>
</feature>
<evidence type="ECO:0000259" key="5">
    <source>
        <dbReference type="Pfam" id="PF25117"/>
    </source>
</evidence>
<dbReference type="InterPro" id="IPR056825">
    <property type="entry name" value="Agd3_C"/>
</dbReference>
<accession>A0A0F8U6H5</accession>
<dbReference type="Proteomes" id="UP000034291">
    <property type="component" value="Unassembled WGS sequence"/>
</dbReference>
<keyword evidence="2" id="KW-0732">Signal</keyword>
<dbReference type="Pfam" id="PF25116">
    <property type="entry name" value="CBM87_Agd3"/>
    <property type="match status" value="1"/>
</dbReference>
<dbReference type="InterPro" id="IPR056826">
    <property type="entry name" value="Agd3_CE"/>
</dbReference>
<dbReference type="InterPro" id="IPR050788">
    <property type="entry name" value="Yeast_SRP1/TIP1_CWP"/>
</dbReference>
<feature type="chain" id="PRO_5002528647" description="Extracellular serine-rich protein" evidence="2">
    <location>
        <begin position="20"/>
        <end position="791"/>
    </location>
</feature>
<evidence type="ECO:0000256" key="2">
    <source>
        <dbReference type="SAM" id="SignalP"/>
    </source>
</evidence>
<feature type="signal peptide" evidence="2">
    <location>
        <begin position="1"/>
        <end position="19"/>
    </location>
</feature>
<sequence>MTVPALAWQIGCFFGFLTCTTPPGEWPETPTVISSGPPTSTATSITTSVATTTTTTTTTTTSSSITPTVTTTLTTGVTSTSSTAGSSTFTSSSSTSTSTTTVSTSTSAVSTPTSSSTMTSLSSTSILPSATGTIAANILVIARDSSQAGVASSGLNAYGIPFTTLLVPQSGVQLPTLNSSSGGNFGGIVVAGEVSYDYGNDTWSSALTDDQWNQLYAYQLAYGVRMVQTDVYPGSKFGTTAVTDGCCADGVEQLISFSDVSDFPTSGLRTGAGVTTEGLWHYPASISDSSTTKAIATFAANSVTNTESTAAVINNFNGRQQMAFFISFDTTWSATSNYLQHAWITWVTRGLHAGYRRVNLNTQIDDMMLQTEMYQSTTDIFRITPADMDGISSWLPTIRAKLNPGSSYFVEIGYNGNGNIEAGTRALGYDVCTGGGIEYDIPASTAAEFRKPLGTGSSVWPTTPASFNWSSTCMASDNLLAWFQTHGSDYGHLSHTFTHLSQNNATYSDISKEISFNQAWLQQVGISSFNHFTSNGIIPPAITGLHNGDALQAWWDNGITNCVGDNTRSALLNQQNPMWPYFTNVASDGFNGMQVNPRWSTRIFYNCYSPACTVQEWIDTSAGSGNFDNLLATERQETMRHFFGLYRDGYMFHQANLRNADTTPITVNGETGQYSIFQAWVETQVQEFVRLVTWPVVTATHQQMSDYFLQRYRRDQCNYSLSYVISSGHITGVTLSANSNTCGATIPITFPDAPADSHGFTSEQLGSDPVTVWAQLSGSPVTFTLSTPIAL</sequence>
<feature type="domain" description="Agd3 C-terminal" evidence="5">
    <location>
        <begin position="723"/>
        <end position="789"/>
    </location>
</feature>
<feature type="domain" description="Agd3 CBM87" evidence="4">
    <location>
        <begin position="135"/>
        <end position="346"/>
    </location>
</feature>
<evidence type="ECO:0000259" key="4">
    <source>
        <dbReference type="Pfam" id="PF25116"/>
    </source>
</evidence>
<dbReference type="AlphaFoldDB" id="A0A0F8U6H5"/>
<gene>
    <name evidence="6" type="ORF">ARAM_003551</name>
</gene>
<evidence type="ECO:0000256" key="1">
    <source>
        <dbReference type="SAM" id="MobiDB-lite"/>
    </source>
</evidence>
<dbReference type="Pfam" id="PF25117">
    <property type="entry name" value="Agd3_C"/>
    <property type="match status" value="1"/>
</dbReference>
<evidence type="ECO:0000313" key="6">
    <source>
        <dbReference type="EMBL" id="KKK15354.1"/>
    </source>
</evidence>
<evidence type="ECO:0008006" key="8">
    <source>
        <dbReference type="Google" id="ProtNLM"/>
    </source>
</evidence>
<evidence type="ECO:0000259" key="3">
    <source>
        <dbReference type="Pfam" id="PF25115"/>
    </source>
</evidence>
<reference evidence="6 7" key="1">
    <citation type="submission" date="2015-02" db="EMBL/GenBank/DDBJ databases">
        <title>Draft Genome Sequences of Two Closely-Related Aflatoxigenic Aspergillus Species Obtained from the Cote d'Ivoire.</title>
        <authorList>
            <person name="Moore G.G."/>
            <person name="Beltz S.B."/>
            <person name="Mack B.M."/>
        </authorList>
    </citation>
    <scope>NUCLEOTIDE SEQUENCE [LARGE SCALE GENOMIC DNA]</scope>
    <source>
        <strain evidence="6 7">SRRC1468</strain>
    </source>
</reference>
<dbReference type="STRING" id="308745.A0A0F8U6H5"/>
<name>A0A0F8U6H5_9EURO</name>
<dbReference type="InterPro" id="IPR056827">
    <property type="entry name" value="CBM87_Agd3"/>
</dbReference>
<organism evidence="6 7">
    <name type="scientific">Aspergillus rambellii</name>
    <dbReference type="NCBI Taxonomy" id="308745"/>
    <lineage>
        <taxon>Eukaryota</taxon>
        <taxon>Fungi</taxon>
        <taxon>Dikarya</taxon>
        <taxon>Ascomycota</taxon>
        <taxon>Pezizomycotina</taxon>
        <taxon>Eurotiomycetes</taxon>
        <taxon>Eurotiomycetidae</taxon>
        <taxon>Eurotiales</taxon>
        <taxon>Aspergillaceae</taxon>
        <taxon>Aspergillus</taxon>
        <taxon>Aspergillus subgen. Nidulantes</taxon>
    </lineage>
</organism>
<protein>
    <recommendedName>
        <fullName evidence="8">Extracellular serine-rich protein</fullName>
    </recommendedName>
</protein>
<dbReference type="Pfam" id="PF25115">
    <property type="entry name" value="Agd3_CE"/>
    <property type="match status" value="1"/>
</dbReference>
<dbReference type="OrthoDB" id="2113314at2759"/>
<dbReference type="PANTHER" id="PTHR31002:SF34">
    <property type="entry name" value="CELL WALL PROTEIN CWP1-RELATED"/>
    <property type="match status" value="1"/>
</dbReference>
<dbReference type="PANTHER" id="PTHR31002">
    <property type="entry name" value="SERIPAUPERIN"/>
    <property type="match status" value="1"/>
</dbReference>
<feature type="region of interest" description="Disordered" evidence="1">
    <location>
        <begin position="75"/>
        <end position="123"/>
    </location>
</feature>
<comment type="caution">
    <text evidence="6">The sequence shown here is derived from an EMBL/GenBank/DDBJ whole genome shotgun (WGS) entry which is preliminary data.</text>
</comment>
<keyword evidence="7" id="KW-1185">Reference proteome</keyword>
<evidence type="ECO:0000313" key="7">
    <source>
        <dbReference type="Proteomes" id="UP000034291"/>
    </source>
</evidence>
<proteinExistence type="predicted"/>